<dbReference type="SUPFAM" id="SSF47413">
    <property type="entry name" value="lambda repressor-like DNA-binding domains"/>
    <property type="match status" value="1"/>
</dbReference>
<evidence type="ECO:0000259" key="2">
    <source>
        <dbReference type="PROSITE" id="PS50943"/>
    </source>
</evidence>
<dbReference type="InterPro" id="IPR001387">
    <property type="entry name" value="Cro/C1-type_HTH"/>
</dbReference>
<dbReference type="eggNOG" id="COG1476">
    <property type="taxonomic scope" value="Bacteria"/>
</dbReference>
<dbReference type="InterPro" id="IPR010982">
    <property type="entry name" value="Lambda_DNA-bd_dom_sf"/>
</dbReference>
<dbReference type="Gene3D" id="1.10.260.40">
    <property type="entry name" value="lambda repressor-like DNA-binding domains"/>
    <property type="match status" value="1"/>
</dbReference>
<evidence type="ECO:0000256" key="1">
    <source>
        <dbReference type="ARBA" id="ARBA00023125"/>
    </source>
</evidence>
<reference evidence="4" key="1">
    <citation type="journal article" date="2010" name="Environ. Microbiol.">
        <title>The genome of Syntrophomonas wolfei: new insights into syntrophic metabolism and biohydrogen production.</title>
        <authorList>
            <person name="Sieber J.R."/>
            <person name="Sims D.R."/>
            <person name="Han C."/>
            <person name="Kim E."/>
            <person name="Lykidis A."/>
            <person name="Lapidus A.L."/>
            <person name="McDonnald E."/>
            <person name="Rohlin L."/>
            <person name="Culley D.E."/>
            <person name="Gunsalus R."/>
            <person name="McInerney M.J."/>
        </authorList>
    </citation>
    <scope>NUCLEOTIDE SEQUENCE [LARGE SCALE GENOMIC DNA]</scope>
    <source>
        <strain evidence="4">DSM 2245B / Goettingen</strain>
    </source>
</reference>
<evidence type="ECO:0000313" key="3">
    <source>
        <dbReference type="EMBL" id="ABI69299.1"/>
    </source>
</evidence>
<gene>
    <name evidence="3" type="ordered locus">Swol_2004</name>
</gene>
<sequence>MKREALARRIRELREAYKKTQEEMAGVVGISRQAYIRLEKGAREIAFVEIEKIADYLGIPYTDITGVDETEEPSLTAMCRNQGCSQDMLKVFERAERILGVFSAQERLFYRVREGEERQAELDGNQT</sequence>
<dbReference type="AlphaFoldDB" id="Q0AVF5"/>
<dbReference type="Proteomes" id="UP000001968">
    <property type="component" value="Chromosome"/>
</dbReference>
<dbReference type="PANTHER" id="PTHR46558">
    <property type="entry name" value="TRACRIPTIONAL REGULATORY PROTEIN-RELATED-RELATED"/>
    <property type="match status" value="1"/>
</dbReference>
<name>Q0AVF5_SYNWW</name>
<proteinExistence type="predicted"/>
<dbReference type="GO" id="GO:0003677">
    <property type="term" value="F:DNA binding"/>
    <property type="evidence" value="ECO:0007669"/>
    <property type="project" value="UniProtKB-KW"/>
</dbReference>
<dbReference type="RefSeq" id="WP_011641391.1">
    <property type="nucleotide sequence ID" value="NC_008346.1"/>
</dbReference>
<feature type="domain" description="HTH cro/C1-type" evidence="2">
    <location>
        <begin position="10"/>
        <end position="64"/>
    </location>
</feature>
<evidence type="ECO:0000313" key="4">
    <source>
        <dbReference type="Proteomes" id="UP000001968"/>
    </source>
</evidence>
<dbReference type="EMBL" id="CP000448">
    <property type="protein sequence ID" value="ABI69299.1"/>
    <property type="molecule type" value="Genomic_DNA"/>
</dbReference>
<dbReference type="Pfam" id="PF01381">
    <property type="entry name" value="HTH_3"/>
    <property type="match status" value="1"/>
</dbReference>
<dbReference type="PROSITE" id="PS50943">
    <property type="entry name" value="HTH_CROC1"/>
    <property type="match status" value="1"/>
</dbReference>
<dbReference type="KEGG" id="swo:Swol_2004"/>
<dbReference type="STRING" id="335541.Swol_2004"/>
<organism evidence="3 4">
    <name type="scientific">Syntrophomonas wolfei subsp. wolfei (strain DSM 2245B / Goettingen)</name>
    <dbReference type="NCBI Taxonomy" id="335541"/>
    <lineage>
        <taxon>Bacteria</taxon>
        <taxon>Bacillati</taxon>
        <taxon>Bacillota</taxon>
        <taxon>Clostridia</taxon>
        <taxon>Eubacteriales</taxon>
        <taxon>Syntrophomonadaceae</taxon>
        <taxon>Syntrophomonas</taxon>
    </lineage>
</organism>
<dbReference type="HOGENOM" id="CLU_1969450_0_0_9"/>
<keyword evidence="4" id="KW-1185">Reference proteome</keyword>
<accession>Q0AVF5</accession>
<protein>
    <recommendedName>
        <fullName evidence="2">HTH cro/C1-type domain-containing protein</fullName>
    </recommendedName>
</protein>
<dbReference type="OrthoDB" id="9812495at2"/>
<keyword evidence="1" id="KW-0238">DNA-binding</keyword>
<dbReference type="SMART" id="SM00530">
    <property type="entry name" value="HTH_XRE"/>
    <property type="match status" value="1"/>
</dbReference>
<dbReference type="PANTHER" id="PTHR46558:SF11">
    <property type="entry name" value="HTH-TYPE TRANSCRIPTIONAL REGULATOR XRE"/>
    <property type="match status" value="1"/>
</dbReference>
<dbReference type="CDD" id="cd00093">
    <property type="entry name" value="HTH_XRE"/>
    <property type="match status" value="1"/>
</dbReference>